<reference evidence="2 3" key="1">
    <citation type="journal article" date="2014" name="PLoS ONE">
        <title>Genome Information of Methylobacterium oryzae, a Plant-Probiotic Methylotroph in the Phyllosphere.</title>
        <authorList>
            <person name="Kwak M.J."/>
            <person name="Jeong H."/>
            <person name="Madhaiyan M."/>
            <person name="Lee Y."/>
            <person name="Sa T.M."/>
            <person name="Oh T.K."/>
            <person name="Kim J.F."/>
        </authorList>
    </citation>
    <scope>NUCLEOTIDE SEQUENCE [LARGE SCALE GENOMIC DNA]</scope>
    <source>
        <strain evidence="2 3">CBMB20</strain>
    </source>
</reference>
<dbReference type="EMBL" id="CP003811">
    <property type="protein sequence ID" value="AIQ91699.1"/>
    <property type="molecule type" value="Genomic_DNA"/>
</dbReference>
<feature type="domain" description="Prolyl 4-hydroxylase alpha subunit Fe(2+) 2OG dioxygenase" evidence="1">
    <location>
        <begin position="107"/>
        <end position="186"/>
    </location>
</feature>
<name>A0A089QAS3_9HYPH</name>
<sequence>MSALSILDISAVRAAPVSREPYAYTLGSNVLKPDAIDDIRRDFPEIAKPGYLTVDEVALKGRFKALIDELESDAFSKILGEKFGIDLVSCPRLTTIMRRSQLKYGSIHTDGPSKVLTLLVYMNDAWDAPAAGRLRVLYDGRNYEPFAVEVPPTMGTMFAFLRAENSWHGHEPFEGERRVVQVAWLRDASELERKRKRNRTAQFLKGIFGR</sequence>
<dbReference type="Gene3D" id="2.60.120.620">
    <property type="entry name" value="q2cbj1_9rhob like domain"/>
    <property type="match status" value="1"/>
</dbReference>
<accession>A0A089QAS3</accession>
<protein>
    <submittedName>
        <fullName evidence="2">Prolyl 4-hydroxylase alpha subunit</fullName>
    </submittedName>
</protein>
<evidence type="ECO:0000259" key="1">
    <source>
        <dbReference type="Pfam" id="PF13640"/>
    </source>
</evidence>
<evidence type="ECO:0000313" key="2">
    <source>
        <dbReference type="EMBL" id="AIQ91699.1"/>
    </source>
</evidence>
<dbReference type="KEGG" id="mor:MOC_3944"/>
<dbReference type="eggNOG" id="COG3751">
    <property type="taxonomic scope" value="Bacteria"/>
</dbReference>
<gene>
    <name evidence="2" type="ORF">MOC_3944</name>
</gene>
<dbReference type="InterPro" id="IPR044862">
    <property type="entry name" value="Pro_4_hyd_alph_FE2OG_OXY"/>
</dbReference>
<proteinExistence type="predicted"/>
<dbReference type="HOGENOM" id="CLU_085337_0_0_5"/>
<dbReference type="AlphaFoldDB" id="A0A089QAS3"/>
<dbReference type="Proteomes" id="UP000029492">
    <property type="component" value="Chromosome"/>
</dbReference>
<dbReference type="STRING" id="693986.MOC_3944"/>
<organism evidence="2 3">
    <name type="scientific">Methylobacterium oryzae CBMB20</name>
    <dbReference type="NCBI Taxonomy" id="693986"/>
    <lineage>
        <taxon>Bacteria</taxon>
        <taxon>Pseudomonadati</taxon>
        <taxon>Pseudomonadota</taxon>
        <taxon>Alphaproteobacteria</taxon>
        <taxon>Hyphomicrobiales</taxon>
        <taxon>Methylobacteriaceae</taxon>
        <taxon>Methylobacterium</taxon>
    </lineage>
</organism>
<evidence type="ECO:0000313" key="3">
    <source>
        <dbReference type="Proteomes" id="UP000029492"/>
    </source>
</evidence>
<dbReference type="Pfam" id="PF13640">
    <property type="entry name" value="2OG-FeII_Oxy_3"/>
    <property type="match status" value="1"/>
</dbReference>
<dbReference type="RefSeq" id="WP_043758786.1">
    <property type="nucleotide sequence ID" value="NZ_CP003811.1"/>
</dbReference>
<keyword evidence="3" id="KW-1185">Reference proteome</keyword>